<proteinExistence type="predicted"/>
<dbReference type="EMBL" id="GBRD01006492">
    <property type="protein sequence ID" value="JAG59329.1"/>
    <property type="molecule type" value="Transcribed_RNA"/>
</dbReference>
<name>A0A0K8T1D1_LYGHE</name>
<dbReference type="AlphaFoldDB" id="A0A0K8T1D1"/>
<protein>
    <submittedName>
        <fullName evidence="1">Uncharacterized protein</fullName>
    </submittedName>
</protein>
<sequence>MYSSHILEERWKCHSDQMIYDYCVWGKCDYPSNHTSAPFYNLNLSFSKHFSHETTCPLIRASAVYGADELKGSLKLSSLSVRKGASLTVKERYLDNSLANRLGSSPAF</sequence>
<reference evidence="1" key="1">
    <citation type="submission" date="2014-09" db="EMBL/GenBank/DDBJ databases">
        <authorList>
            <person name="Magalhaes I.L.F."/>
            <person name="Oliveira U."/>
            <person name="Santos F.R."/>
            <person name="Vidigal T.H.D.A."/>
            <person name="Brescovit A.D."/>
            <person name="Santos A.J."/>
        </authorList>
    </citation>
    <scope>NUCLEOTIDE SEQUENCE</scope>
</reference>
<accession>A0A0K8T1D1</accession>
<evidence type="ECO:0000313" key="1">
    <source>
        <dbReference type="EMBL" id="JAG59329.1"/>
    </source>
</evidence>
<organism evidence="1">
    <name type="scientific">Lygus hesperus</name>
    <name type="common">Western plant bug</name>
    <dbReference type="NCBI Taxonomy" id="30085"/>
    <lineage>
        <taxon>Eukaryota</taxon>
        <taxon>Metazoa</taxon>
        <taxon>Ecdysozoa</taxon>
        <taxon>Arthropoda</taxon>
        <taxon>Hexapoda</taxon>
        <taxon>Insecta</taxon>
        <taxon>Pterygota</taxon>
        <taxon>Neoptera</taxon>
        <taxon>Paraneoptera</taxon>
        <taxon>Hemiptera</taxon>
        <taxon>Heteroptera</taxon>
        <taxon>Panheteroptera</taxon>
        <taxon>Cimicomorpha</taxon>
        <taxon>Miridae</taxon>
        <taxon>Mirini</taxon>
        <taxon>Lygus</taxon>
    </lineage>
</organism>